<dbReference type="PANTHER" id="PTHR23359">
    <property type="entry name" value="NUCLEOTIDE KINASE"/>
    <property type="match status" value="1"/>
</dbReference>
<dbReference type="CDD" id="cd22967">
    <property type="entry name" value="DD_AK7"/>
    <property type="match status" value="1"/>
</dbReference>
<dbReference type="InterPro" id="IPR000850">
    <property type="entry name" value="Adenylat/UMP-CMP_kin"/>
</dbReference>
<keyword evidence="2" id="KW-0547">Nucleotide-binding</keyword>
<comment type="caution">
    <text evidence="6">The sequence shown here is derived from an EMBL/GenBank/DDBJ whole genome shotgun (WGS) entry which is preliminary data.</text>
</comment>
<protein>
    <submittedName>
        <fullName evidence="6">Uncharacterized protein</fullName>
    </submittedName>
</protein>
<dbReference type="SUPFAM" id="SSF52540">
    <property type="entry name" value="P-loop containing nucleoside triphosphate hydrolases"/>
    <property type="match status" value="1"/>
</dbReference>
<dbReference type="Gene3D" id="1.20.890.10">
    <property type="entry name" value="cAMP-dependent protein kinase regulatory subunit, dimerization-anchoring domain"/>
    <property type="match status" value="1"/>
</dbReference>
<dbReference type="Gene3D" id="3.40.50.720">
    <property type="entry name" value="NAD(P)-binding Rossmann-like Domain"/>
    <property type="match status" value="1"/>
</dbReference>
<evidence type="ECO:0000256" key="1">
    <source>
        <dbReference type="ARBA" id="ARBA00022679"/>
    </source>
</evidence>
<feature type="compositionally biased region" description="Acidic residues" evidence="5">
    <location>
        <begin position="299"/>
        <end position="318"/>
    </location>
</feature>
<dbReference type="InterPro" id="IPR047499">
    <property type="entry name" value="DD_AK7"/>
</dbReference>
<dbReference type="EMBL" id="MPUH01000047">
    <property type="protein sequence ID" value="OMJ93174.1"/>
    <property type="molecule type" value="Genomic_DNA"/>
</dbReference>
<keyword evidence="4" id="KW-0175">Coiled coil</keyword>
<dbReference type="InterPro" id="IPR036291">
    <property type="entry name" value="NAD(P)-bd_dom_sf"/>
</dbReference>
<keyword evidence="7" id="KW-1185">Reference proteome</keyword>
<proteinExistence type="predicted"/>
<dbReference type="InterPro" id="IPR027417">
    <property type="entry name" value="P-loop_NTPase"/>
</dbReference>
<evidence type="ECO:0000256" key="3">
    <source>
        <dbReference type="ARBA" id="ARBA00022777"/>
    </source>
</evidence>
<dbReference type="InterPro" id="IPR007858">
    <property type="entry name" value="Dpy-30_motif"/>
</dbReference>
<evidence type="ECO:0000256" key="2">
    <source>
        <dbReference type="ARBA" id="ARBA00022741"/>
    </source>
</evidence>
<dbReference type="GO" id="GO:0019205">
    <property type="term" value="F:nucleobase-containing compound kinase activity"/>
    <property type="evidence" value="ECO:0007669"/>
    <property type="project" value="InterPro"/>
</dbReference>
<evidence type="ECO:0000313" key="6">
    <source>
        <dbReference type="EMBL" id="OMJ93174.1"/>
    </source>
</evidence>
<gene>
    <name evidence="6" type="ORF">SteCoe_3865</name>
</gene>
<keyword evidence="1" id="KW-0808">Transferase</keyword>
<dbReference type="OrthoDB" id="10262413at2759"/>
<evidence type="ECO:0000256" key="4">
    <source>
        <dbReference type="SAM" id="Coils"/>
    </source>
</evidence>
<dbReference type="Gene3D" id="3.40.50.300">
    <property type="entry name" value="P-loop containing nucleotide triphosphate hydrolases"/>
    <property type="match status" value="1"/>
</dbReference>
<name>A0A1R2CVY7_9CILI</name>
<accession>A0A1R2CVY7</accession>
<evidence type="ECO:0000256" key="5">
    <source>
        <dbReference type="SAM" id="MobiDB-lite"/>
    </source>
</evidence>
<dbReference type="AlphaFoldDB" id="A0A1R2CVY7"/>
<evidence type="ECO:0000313" key="7">
    <source>
        <dbReference type="Proteomes" id="UP000187209"/>
    </source>
</evidence>
<dbReference type="GO" id="GO:0006139">
    <property type="term" value="P:nucleobase-containing compound metabolic process"/>
    <property type="evidence" value="ECO:0007669"/>
    <property type="project" value="InterPro"/>
</dbReference>
<sequence length="723" mass="82724">MSKIFISNLNSYLGQCLLEELSTLPDVEISGSLLQNMPVKNYSMSAKIIQTRDLCAYNAALMENDIIVYDMHTADLNELQDKAKLLKCSNYPIPKTLILISSVRVWGATKPKLVEMSPEELAELDDPEAEKFKVQEYEDSEYMKRKAPEDYKAWKGCETLAMSIGMNKSDLDVYVLAAGIVYGNGERVLAHLFKSAWLESPEELPIIGDGKNHVPAIHVRDLARAVKHVIQIKPNSKYLFAVDSSPSQMQKDIIKAISDGVGTGKVHNIDLESVKKKKWAMALSLDVKVKPSKIFLPPTEEEKEDEIEEEEEGEEGEEGELKPKKPKPIRMEWHCLGGLITEIKKINIEFNENRGLKPITVFVTGPPGSGKTHAAQMLSKFYNVPHIHTSTVIQKVLQLQNEFGESIKTKLAELKDEMLEEAENNKKEGEEINPDTIKPRLPKDLLAKAFRWALGQNPCRNRGYVLDGFPKSYDDAWNVFKIMPPKKTDDDEAEEEPDRSKMITDFAIFPQSVIEFHGTDNELIEKVKRLPEDVIQGSHYNLVDMNRRLKEYRANNNNPMGMPSVLDFFNENSIEMLSLHCNDDNSQDSCRIYMERFGKPVNYQTGDLVEEAKRIEANENIVEKEIEEEKERLRKCEELEVDKKIMRNDEIRKKIASVQQKEIDVLERMGEHVKGYMLENVYEVLSHGLTKVCMKKREDPIDYLARYLFKHADGIPHPDPYLY</sequence>
<dbReference type="Pfam" id="PF05186">
    <property type="entry name" value="Dpy-30"/>
    <property type="match status" value="1"/>
</dbReference>
<dbReference type="GO" id="GO:0005524">
    <property type="term" value="F:ATP binding"/>
    <property type="evidence" value="ECO:0007669"/>
    <property type="project" value="InterPro"/>
</dbReference>
<dbReference type="SUPFAM" id="SSF51735">
    <property type="entry name" value="NAD(P)-binding Rossmann-fold domains"/>
    <property type="match status" value="1"/>
</dbReference>
<dbReference type="Proteomes" id="UP000187209">
    <property type="component" value="Unassembled WGS sequence"/>
</dbReference>
<dbReference type="Pfam" id="PF13207">
    <property type="entry name" value="AAA_17"/>
    <property type="match status" value="1"/>
</dbReference>
<feature type="region of interest" description="Disordered" evidence="5">
    <location>
        <begin position="296"/>
        <end position="326"/>
    </location>
</feature>
<organism evidence="6 7">
    <name type="scientific">Stentor coeruleus</name>
    <dbReference type="NCBI Taxonomy" id="5963"/>
    <lineage>
        <taxon>Eukaryota</taxon>
        <taxon>Sar</taxon>
        <taxon>Alveolata</taxon>
        <taxon>Ciliophora</taxon>
        <taxon>Postciliodesmatophora</taxon>
        <taxon>Heterotrichea</taxon>
        <taxon>Heterotrichida</taxon>
        <taxon>Stentoridae</taxon>
        <taxon>Stentor</taxon>
    </lineage>
</organism>
<feature type="coiled-coil region" evidence="4">
    <location>
        <begin position="612"/>
        <end position="639"/>
    </location>
</feature>
<reference evidence="6 7" key="1">
    <citation type="submission" date="2016-11" db="EMBL/GenBank/DDBJ databases">
        <title>The macronuclear genome of Stentor coeruleus: a giant cell with tiny introns.</title>
        <authorList>
            <person name="Slabodnick M."/>
            <person name="Ruby J.G."/>
            <person name="Reiff S.B."/>
            <person name="Swart E.C."/>
            <person name="Gosai S."/>
            <person name="Prabakaran S."/>
            <person name="Witkowska E."/>
            <person name="Larue G.E."/>
            <person name="Fisher S."/>
            <person name="Freeman R.M."/>
            <person name="Gunawardena J."/>
            <person name="Chu W."/>
            <person name="Stover N.A."/>
            <person name="Gregory B.D."/>
            <person name="Nowacki M."/>
            <person name="Derisi J."/>
            <person name="Roy S.W."/>
            <person name="Marshall W.F."/>
            <person name="Sood P."/>
        </authorList>
    </citation>
    <scope>NUCLEOTIDE SEQUENCE [LARGE SCALE GENOMIC DNA]</scope>
    <source>
        <strain evidence="6">WM001</strain>
    </source>
</reference>
<keyword evidence="3" id="KW-0418">Kinase</keyword>